<evidence type="ECO:0008006" key="3">
    <source>
        <dbReference type="Google" id="ProtNLM"/>
    </source>
</evidence>
<dbReference type="AlphaFoldDB" id="A0A2A9NDJ7"/>
<accession>A0A2A9NDJ7</accession>
<evidence type="ECO:0000313" key="2">
    <source>
        <dbReference type="Proteomes" id="UP000242287"/>
    </source>
</evidence>
<reference evidence="1 2" key="1">
    <citation type="submission" date="2014-02" db="EMBL/GenBank/DDBJ databases">
        <title>Transposable element dynamics among asymbiotic and ectomycorrhizal Amanita fungi.</title>
        <authorList>
            <consortium name="DOE Joint Genome Institute"/>
            <person name="Hess J."/>
            <person name="Skrede I."/>
            <person name="Wolfe B."/>
            <person name="LaButti K."/>
            <person name="Ohm R.A."/>
            <person name="Grigoriev I.V."/>
            <person name="Pringle A."/>
        </authorList>
    </citation>
    <scope>NUCLEOTIDE SEQUENCE [LARGE SCALE GENOMIC DNA]</scope>
    <source>
        <strain evidence="1 2">SKay4041</strain>
    </source>
</reference>
<dbReference type="InterPro" id="IPR011333">
    <property type="entry name" value="SKP1/BTB/POZ_sf"/>
</dbReference>
<gene>
    <name evidence="1" type="ORF">AMATHDRAFT_6815</name>
</gene>
<keyword evidence="2" id="KW-1185">Reference proteome</keyword>
<dbReference type="SUPFAM" id="SSF54695">
    <property type="entry name" value="POZ domain"/>
    <property type="match status" value="1"/>
</dbReference>
<name>A0A2A9NDJ7_9AGAR</name>
<dbReference type="Proteomes" id="UP000242287">
    <property type="component" value="Unassembled WGS sequence"/>
</dbReference>
<dbReference type="OrthoDB" id="3223751at2759"/>
<organism evidence="1 2">
    <name type="scientific">Amanita thiersii Skay4041</name>
    <dbReference type="NCBI Taxonomy" id="703135"/>
    <lineage>
        <taxon>Eukaryota</taxon>
        <taxon>Fungi</taxon>
        <taxon>Dikarya</taxon>
        <taxon>Basidiomycota</taxon>
        <taxon>Agaricomycotina</taxon>
        <taxon>Agaricomycetes</taxon>
        <taxon>Agaricomycetidae</taxon>
        <taxon>Agaricales</taxon>
        <taxon>Pluteineae</taxon>
        <taxon>Amanitaceae</taxon>
        <taxon>Amanita</taxon>
    </lineage>
</organism>
<sequence>MASRHPNLYFEDIILRVEDQLFKVPRHLFLEHSEIFRTTLDTPVEGEKPDGFSDDRPSHLYPSILQPPFTFTEWTSILKLAILYEMPQIQKLAMNSMLSHLQACPILQAKLEKEYDIKEWLVAALNRLVQQAKPLDEEDVEVLGISNSLKVMRLRETCRPTLKYDGYSRGYVVEWDVRERGEVNVDLTHKIRQLLKP</sequence>
<dbReference type="EMBL" id="KZ302115">
    <property type="protein sequence ID" value="PFH47374.1"/>
    <property type="molecule type" value="Genomic_DNA"/>
</dbReference>
<dbReference type="STRING" id="703135.A0A2A9NDJ7"/>
<proteinExistence type="predicted"/>
<protein>
    <recommendedName>
        <fullName evidence="3">BTB domain-containing protein</fullName>
    </recommendedName>
</protein>
<evidence type="ECO:0000313" key="1">
    <source>
        <dbReference type="EMBL" id="PFH47374.1"/>
    </source>
</evidence>